<gene>
    <name evidence="2" type="ORF">SAMN02745227_01431</name>
</gene>
<proteinExistence type="predicted"/>
<name>A0A1M6PEX7_9FIRM</name>
<dbReference type="EMBL" id="FRAI01000014">
    <property type="protein sequence ID" value="SHK06467.1"/>
    <property type="molecule type" value="Genomic_DNA"/>
</dbReference>
<sequence>MLNRKKEDNRKQISFICIDDLVPKDHILRDIDKAIDFSFIYDLVKDKYSEEIGRPSIDPVVLFKI</sequence>
<dbReference type="AlphaFoldDB" id="A0A1M6PEX7"/>
<evidence type="ECO:0000259" key="1">
    <source>
        <dbReference type="Pfam" id="PF05598"/>
    </source>
</evidence>
<feature type="domain" description="Transposase InsH N-terminal" evidence="1">
    <location>
        <begin position="18"/>
        <end position="65"/>
    </location>
</feature>
<reference evidence="3" key="1">
    <citation type="submission" date="2016-11" db="EMBL/GenBank/DDBJ databases">
        <authorList>
            <person name="Varghese N."/>
            <person name="Submissions S."/>
        </authorList>
    </citation>
    <scope>NUCLEOTIDE SEQUENCE [LARGE SCALE GENOMIC DNA]</scope>
    <source>
        <strain evidence="3">DSM 14826</strain>
    </source>
</reference>
<dbReference type="InterPro" id="IPR008490">
    <property type="entry name" value="Transposase_InsH_N"/>
</dbReference>
<evidence type="ECO:0000313" key="3">
    <source>
        <dbReference type="Proteomes" id="UP000243547"/>
    </source>
</evidence>
<dbReference type="Proteomes" id="UP000243547">
    <property type="component" value="Unassembled WGS sequence"/>
</dbReference>
<feature type="non-terminal residue" evidence="2">
    <location>
        <position position="65"/>
    </location>
</feature>
<dbReference type="Pfam" id="PF05598">
    <property type="entry name" value="DUF772"/>
    <property type="match status" value="1"/>
</dbReference>
<evidence type="ECO:0000313" key="2">
    <source>
        <dbReference type="EMBL" id="SHK06467.1"/>
    </source>
</evidence>
<dbReference type="STRING" id="1120989.SAMN02745227_01431"/>
<protein>
    <recommendedName>
        <fullName evidence="1">Transposase InsH N-terminal domain-containing protein</fullName>
    </recommendedName>
</protein>
<accession>A0A1M6PEX7</accession>
<organism evidence="2 3">
    <name type="scientific">Anaerobranca californiensis DSM 14826</name>
    <dbReference type="NCBI Taxonomy" id="1120989"/>
    <lineage>
        <taxon>Bacteria</taxon>
        <taxon>Bacillati</taxon>
        <taxon>Bacillota</taxon>
        <taxon>Clostridia</taxon>
        <taxon>Eubacteriales</taxon>
        <taxon>Proteinivoracaceae</taxon>
        <taxon>Anaerobranca</taxon>
    </lineage>
</organism>
<keyword evidence="3" id="KW-1185">Reference proteome</keyword>